<dbReference type="SUPFAM" id="SSF103506">
    <property type="entry name" value="Mitochondrial carrier"/>
    <property type="match status" value="1"/>
</dbReference>
<feature type="repeat" description="Solcar" evidence="9">
    <location>
        <begin position="112"/>
        <end position="203"/>
    </location>
</feature>
<proteinExistence type="inferred from homology"/>
<evidence type="ECO:0000313" key="12">
    <source>
        <dbReference type="Proteomes" id="UP000288859"/>
    </source>
</evidence>
<evidence type="ECO:0008006" key="13">
    <source>
        <dbReference type="Google" id="ProtNLM"/>
    </source>
</evidence>
<accession>A0A438MY49</accession>
<keyword evidence="3 10" id="KW-0813">Transport</keyword>
<comment type="similarity">
    <text evidence="2 10">Belongs to the mitochondrial carrier (TC 2.A.29) family.</text>
</comment>
<dbReference type="AlphaFoldDB" id="A0A438MY49"/>
<comment type="caution">
    <text evidence="11">The sequence shown here is derived from an EMBL/GenBank/DDBJ whole genome shotgun (WGS) entry which is preliminary data.</text>
</comment>
<evidence type="ECO:0000256" key="10">
    <source>
        <dbReference type="RuleBase" id="RU000488"/>
    </source>
</evidence>
<evidence type="ECO:0000256" key="6">
    <source>
        <dbReference type="ARBA" id="ARBA00022792"/>
    </source>
</evidence>
<evidence type="ECO:0000313" key="11">
    <source>
        <dbReference type="EMBL" id="RVX67846.1"/>
    </source>
</evidence>
<dbReference type="PROSITE" id="PS50920">
    <property type="entry name" value="SOLCAR"/>
    <property type="match status" value="3"/>
</dbReference>
<keyword evidence="7" id="KW-1133">Transmembrane helix</keyword>
<protein>
    <recommendedName>
        <fullName evidence="13">Mitochondrial thiamine pyrophosphate carrier 1</fullName>
    </recommendedName>
</protein>
<organism evidence="11 12">
    <name type="scientific">Exophiala mesophila</name>
    <name type="common">Black yeast-like fungus</name>
    <dbReference type="NCBI Taxonomy" id="212818"/>
    <lineage>
        <taxon>Eukaryota</taxon>
        <taxon>Fungi</taxon>
        <taxon>Dikarya</taxon>
        <taxon>Ascomycota</taxon>
        <taxon>Pezizomycotina</taxon>
        <taxon>Eurotiomycetes</taxon>
        <taxon>Chaetothyriomycetidae</taxon>
        <taxon>Chaetothyriales</taxon>
        <taxon>Herpotrichiellaceae</taxon>
        <taxon>Exophiala</taxon>
    </lineage>
</organism>
<gene>
    <name evidence="11" type="ORF">B0A52_07774</name>
</gene>
<sequence length="304" mass="33370">MSVNTGNERRAAATIHYPFWFGGSASSMAAMVTHPLDLVKVRLQTRTIDGPKTMLGTVAFILRNQGLHGLYAGISAALLRQMTYSTVRFAVYEELKSRFGTQSTPTNPNPSSPMTTLIATSSFAGLLGGIAGNPGDVLNVRMQSDASKPPELRRNYRNVLAGLVHMIREEGLSSIWRGVGPNSARAILANASQLATYDYFKSICLSLNMSDTPMTHFCASLAAGFTTTTVCSPVDVIKSRIMSGVGSKVHILTMIRDAGRQEGLLWIFRGWVPSFIRLGPQTVLTMTFFEQHKKWYRQRKGCLE</sequence>
<keyword evidence="6" id="KW-0496">Mitochondrion</keyword>
<name>A0A438MY49_EXOME</name>
<dbReference type="Proteomes" id="UP000288859">
    <property type="component" value="Unassembled WGS sequence"/>
</dbReference>
<evidence type="ECO:0000256" key="4">
    <source>
        <dbReference type="ARBA" id="ARBA00022692"/>
    </source>
</evidence>
<dbReference type="VEuPathDB" id="FungiDB:PV10_01582"/>
<dbReference type="InterPro" id="IPR023395">
    <property type="entry name" value="MCP_dom_sf"/>
</dbReference>
<evidence type="ECO:0000256" key="2">
    <source>
        <dbReference type="ARBA" id="ARBA00006375"/>
    </source>
</evidence>
<dbReference type="Pfam" id="PF00153">
    <property type="entry name" value="Mito_carr"/>
    <property type="match status" value="3"/>
</dbReference>
<dbReference type="OrthoDB" id="448427at2759"/>
<comment type="subcellular location">
    <subcellularLocation>
        <location evidence="1">Membrane</location>
        <topology evidence="1">Multi-pass membrane protein</topology>
    </subcellularLocation>
</comment>
<feature type="repeat" description="Solcar" evidence="9">
    <location>
        <begin position="211"/>
        <end position="295"/>
    </location>
</feature>
<evidence type="ECO:0000256" key="7">
    <source>
        <dbReference type="ARBA" id="ARBA00022989"/>
    </source>
</evidence>
<dbReference type="InterPro" id="IPR050391">
    <property type="entry name" value="Mito_Metabolite_Transporter"/>
</dbReference>
<dbReference type="GO" id="GO:0016020">
    <property type="term" value="C:membrane"/>
    <property type="evidence" value="ECO:0007669"/>
    <property type="project" value="UniProtKB-SubCell"/>
</dbReference>
<dbReference type="InterPro" id="IPR018108">
    <property type="entry name" value="MCP_transmembrane"/>
</dbReference>
<keyword evidence="5" id="KW-0677">Repeat</keyword>
<keyword evidence="8 9" id="KW-0472">Membrane</keyword>
<evidence type="ECO:0000256" key="8">
    <source>
        <dbReference type="ARBA" id="ARBA00023136"/>
    </source>
</evidence>
<dbReference type="EMBL" id="NAJM01000044">
    <property type="protein sequence ID" value="RVX67846.1"/>
    <property type="molecule type" value="Genomic_DNA"/>
</dbReference>
<feature type="repeat" description="Solcar" evidence="9">
    <location>
        <begin position="13"/>
        <end position="98"/>
    </location>
</feature>
<reference evidence="11 12" key="1">
    <citation type="submission" date="2017-03" db="EMBL/GenBank/DDBJ databases">
        <title>Genomes of endolithic fungi from Antarctica.</title>
        <authorList>
            <person name="Coleine C."/>
            <person name="Masonjones S."/>
            <person name="Stajich J.E."/>
        </authorList>
    </citation>
    <scope>NUCLEOTIDE SEQUENCE [LARGE SCALE GENOMIC DNA]</scope>
    <source>
        <strain evidence="11 12">CCFEE 6314</strain>
    </source>
</reference>
<evidence type="ECO:0000256" key="5">
    <source>
        <dbReference type="ARBA" id="ARBA00022737"/>
    </source>
</evidence>
<evidence type="ECO:0000256" key="3">
    <source>
        <dbReference type="ARBA" id="ARBA00022448"/>
    </source>
</evidence>
<keyword evidence="6" id="KW-0999">Mitochondrion inner membrane</keyword>
<dbReference type="Gene3D" id="1.50.40.10">
    <property type="entry name" value="Mitochondrial carrier domain"/>
    <property type="match status" value="1"/>
</dbReference>
<evidence type="ECO:0000256" key="1">
    <source>
        <dbReference type="ARBA" id="ARBA00004141"/>
    </source>
</evidence>
<keyword evidence="4 9" id="KW-0812">Transmembrane</keyword>
<evidence type="ECO:0000256" key="9">
    <source>
        <dbReference type="PROSITE-ProRule" id="PRU00282"/>
    </source>
</evidence>
<dbReference type="FunFam" id="1.50.40.10:FF:000107">
    <property type="entry name" value="Mitochondrial dicarboxylate carrier"/>
    <property type="match status" value="1"/>
</dbReference>
<dbReference type="PANTHER" id="PTHR45618">
    <property type="entry name" value="MITOCHONDRIAL DICARBOXYLATE CARRIER-RELATED"/>
    <property type="match status" value="1"/>
</dbReference>